<dbReference type="Pfam" id="PF16862">
    <property type="entry name" value="Glyco_hydro_79C"/>
    <property type="match status" value="1"/>
</dbReference>
<sequence>MDGARTGRRRRWYTAGVTAVLVAALGQAVAVDQAAGSAPAAGSVVTVDSAHPSGRMPGDFVGLSYEMRELSAQCLTGDCTGNFAADRGDLVALLKNLGVSNVRIAGNQLDRDTLWVPAGQQPPDPLPSWTADVVTPTDIARLDGVLRRTGWKAEVGINLAHYDPALAADEAHTLASILGPRLAGVECGNEPNHYASNGYRTAPYGFAQHQQDWEACAALVGDSPIAAPDLSSPTSTVDWFDQFAQAERDRVAMLTIHNYTGATTIAQLLSPEIRASELANVAPQLATARALGIPIRLDETNSAVGGGIEGVSDVYASALWAMDYNLTMAQAGFAGLNFHGGFGVCGEPLFNGKYQRYTPICAATAQDEQDKIYTAAPEYYGLYMASQLASGRFLPVTVSSDHNVTAYAVRGDDERTRIAVIEKDDTSGPAVPVSIEVGGRDATASVVHLTGSALDSADGVAVQGATVDRHGRLDPKRPDRVRARHGTVNLDVASGSAVIVTLDR</sequence>
<evidence type="ECO:0000313" key="3">
    <source>
        <dbReference type="Proteomes" id="UP000642748"/>
    </source>
</evidence>
<name>A0A8J3QQU0_9ACTN</name>
<feature type="domain" description="Beta-glucuronidase C-terminal" evidence="1">
    <location>
        <begin position="406"/>
        <end position="499"/>
    </location>
</feature>
<proteinExistence type="predicted"/>
<dbReference type="InterPro" id="IPR017853">
    <property type="entry name" value="GH"/>
</dbReference>
<comment type="caution">
    <text evidence="2">The sequence shown here is derived from an EMBL/GenBank/DDBJ whole genome shotgun (WGS) entry which is preliminary data.</text>
</comment>
<keyword evidence="3" id="KW-1185">Reference proteome</keyword>
<reference evidence="2" key="1">
    <citation type="submission" date="2021-01" db="EMBL/GenBank/DDBJ databases">
        <title>Whole genome shotgun sequence of Rugosimonospora africana NBRC 104875.</title>
        <authorList>
            <person name="Komaki H."/>
            <person name="Tamura T."/>
        </authorList>
    </citation>
    <scope>NUCLEOTIDE SEQUENCE</scope>
    <source>
        <strain evidence="2">NBRC 104875</strain>
    </source>
</reference>
<evidence type="ECO:0000313" key="2">
    <source>
        <dbReference type="EMBL" id="GIH13985.1"/>
    </source>
</evidence>
<gene>
    <name evidence="2" type="ORF">Raf01_21570</name>
</gene>
<dbReference type="InterPro" id="IPR052974">
    <property type="entry name" value="GH79_Enzymes"/>
</dbReference>
<protein>
    <recommendedName>
        <fullName evidence="1">Beta-glucuronidase C-terminal domain-containing protein</fullName>
    </recommendedName>
</protein>
<dbReference type="RefSeq" id="WP_203917653.1">
    <property type="nucleotide sequence ID" value="NZ_BONZ01000020.1"/>
</dbReference>
<dbReference type="Proteomes" id="UP000642748">
    <property type="component" value="Unassembled WGS sequence"/>
</dbReference>
<dbReference type="PANTHER" id="PTHR36183">
    <property type="entry name" value="BETA-GLUCURONIDASE"/>
    <property type="match status" value="1"/>
</dbReference>
<accession>A0A8J3QQU0</accession>
<dbReference type="AlphaFoldDB" id="A0A8J3QQU0"/>
<dbReference type="InterPro" id="IPR013780">
    <property type="entry name" value="Glyco_hydro_b"/>
</dbReference>
<dbReference type="SUPFAM" id="SSF51445">
    <property type="entry name" value="(Trans)glycosidases"/>
    <property type="match status" value="1"/>
</dbReference>
<organism evidence="2 3">
    <name type="scientific">Rugosimonospora africana</name>
    <dbReference type="NCBI Taxonomy" id="556532"/>
    <lineage>
        <taxon>Bacteria</taxon>
        <taxon>Bacillati</taxon>
        <taxon>Actinomycetota</taxon>
        <taxon>Actinomycetes</taxon>
        <taxon>Micromonosporales</taxon>
        <taxon>Micromonosporaceae</taxon>
        <taxon>Rugosimonospora</taxon>
    </lineage>
</organism>
<evidence type="ECO:0000259" key="1">
    <source>
        <dbReference type="Pfam" id="PF16862"/>
    </source>
</evidence>
<dbReference type="EMBL" id="BONZ01000020">
    <property type="protein sequence ID" value="GIH13985.1"/>
    <property type="molecule type" value="Genomic_DNA"/>
</dbReference>
<dbReference type="Gene3D" id="2.60.40.1180">
    <property type="entry name" value="Golgi alpha-mannosidase II"/>
    <property type="match status" value="1"/>
</dbReference>
<dbReference type="PANTHER" id="PTHR36183:SF2">
    <property type="entry name" value="BETA-GLUCURONIDASE C-TERMINAL DOMAIN-CONTAINING PROTEIN"/>
    <property type="match status" value="1"/>
</dbReference>
<dbReference type="InterPro" id="IPR031728">
    <property type="entry name" value="GlcAase_C"/>
</dbReference>
<dbReference type="Gene3D" id="3.20.20.80">
    <property type="entry name" value="Glycosidases"/>
    <property type="match status" value="1"/>
</dbReference>